<dbReference type="Pfam" id="PF23678">
    <property type="entry name" value="YqhI"/>
    <property type="match status" value="1"/>
</dbReference>
<dbReference type="SUPFAM" id="SSF53474">
    <property type="entry name" value="alpha/beta-Hydrolases"/>
    <property type="match status" value="1"/>
</dbReference>
<dbReference type="NCBIfam" id="NF041440">
    <property type="entry name" value="hydrolase_YghX"/>
    <property type="match status" value="1"/>
</dbReference>
<dbReference type="PANTHER" id="PTHR46623:SF6">
    <property type="entry name" value="ALPHA_BETA-HYDROLASES SUPERFAMILY PROTEIN"/>
    <property type="match status" value="1"/>
</dbReference>
<proteinExistence type="predicted"/>
<dbReference type="InterPro" id="IPR057802">
    <property type="entry name" value="YqhI_dom"/>
</dbReference>
<reference evidence="3 4" key="1">
    <citation type="submission" date="2016-10" db="EMBL/GenBank/DDBJ databases">
        <authorList>
            <person name="Varghese N."/>
            <person name="Submissions S."/>
        </authorList>
    </citation>
    <scope>NUCLEOTIDE SEQUENCE [LARGE SCALE GENOMIC DNA]</scope>
    <source>
        <strain evidence="3 4">FF3</strain>
    </source>
</reference>
<dbReference type="Proteomes" id="UP000182932">
    <property type="component" value="Unassembled WGS sequence"/>
</dbReference>
<dbReference type="GO" id="GO:0016787">
    <property type="term" value="F:hydrolase activity"/>
    <property type="evidence" value="ECO:0007669"/>
    <property type="project" value="InterPro"/>
</dbReference>
<feature type="domain" description="YqhI" evidence="2">
    <location>
        <begin position="7"/>
        <end position="40"/>
    </location>
</feature>
<dbReference type="Pfam" id="PF01738">
    <property type="entry name" value="DLH"/>
    <property type="match status" value="1"/>
</dbReference>
<organism evidence="3 4">
    <name type="scientific">Marinovum algicola</name>
    <dbReference type="NCBI Taxonomy" id="42444"/>
    <lineage>
        <taxon>Bacteria</taxon>
        <taxon>Pseudomonadati</taxon>
        <taxon>Pseudomonadota</taxon>
        <taxon>Alphaproteobacteria</taxon>
        <taxon>Rhodobacterales</taxon>
        <taxon>Roseobacteraceae</taxon>
        <taxon>Marinovum</taxon>
    </lineage>
</organism>
<dbReference type="AlphaFoldDB" id="A0A975ZM58"/>
<accession>A0A975ZM58</accession>
<dbReference type="RefSeq" id="WP_074834818.1">
    <property type="nucleotide sequence ID" value="NZ_CATMKJ010000006.1"/>
</dbReference>
<protein>
    <submittedName>
        <fullName evidence="3">Carboxymethylenebutenolidase</fullName>
    </submittedName>
</protein>
<evidence type="ECO:0000313" key="4">
    <source>
        <dbReference type="Proteomes" id="UP000182932"/>
    </source>
</evidence>
<dbReference type="Gene3D" id="3.40.50.1820">
    <property type="entry name" value="alpha/beta hydrolase"/>
    <property type="match status" value="1"/>
</dbReference>
<dbReference type="InterPro" id="IPR048094">
    <property type="entry name" value="YghX_hydrolase-like"/>
</dbReference>
<evidence type="ECO:0000259" key="1">
    <source>
        <dbReference type="Pfam" id="PF01738"/>
    </source>
</evidence>
<feature type="domain" description="Dienelactone hydrolase" evidence="1">
    <location>
        <begin position="89"/>
        <end position="298"/>
    </location>
</feature>
<keyword evidence="4" id="KW-1185">Reference proteome</keyword>
<dbReference type="EMBL" id="FNYY01000001">
    <property type="protein sequence ID" value="SEI68722.1"/>
    <property type="molecule type" value="Genomic_DNA"/>
</dbReference>
<name>A0A975ZM58_9RHOB</name>
<gene>
    <name evidence="3" type="ORF">SAMN04487940_101602</name>
</gene>
<comment type="caution">
    <text evidence="3">The sequence shown here is derived from an EMBL/GenBank/DDBJ whole genome shotgun (WGS) entry which is preliminary data.</text>
</comment>
<evidence type="ECO:0000259" key="2">
    <source>
        <dbReference type="Pfam" id="PF23678"/>
    </source>
</evidence>
<sequence length="300" mass="32964">MNEISPPRMTAKDFDQELLDLYDYYAHGKITKREFLDRAGRFAVGGVTAAALLGMLSPNYALAEQVQFTDPDILPEYITYPSPNGHGEVRGYLVRPTNVEGPVPAVVVVHENRGLNPYIEDVARRVAKAGFLALAPDGLTSVGGYPGNDAEGRELQQTVNREKLMNDFFAAYEFLAGHDETTGKVGCVGFCYGGGVCNAMAVAYPELGASVPFYGRQVSAADVPRIEAPLLLHYAGLDSRINEGWPAYKAALDEHGKTYEAHIYEGVNHGFHNDSTPRYDEAAAELAWDRTIAHFDRYLR</sequence>
<dbReference type="PANTHER" id="PTHR46623">
    <property type="entry name" value="CARBOXYMETHYLENEBUTENOLIDASE-RELATED"/>
    <property type="match status" value="1"/>
</dbReference>
<dbReference type="InterPro" id="IPR029058">
    <property type="entry name" value="AB_hydrolase_fold"/>
</dbReference>
<dbReference type="InterPro" id="IPR002925">
    <property type="entry name" value="Dienelactn_hydro"/>
</dbReference>
<dbReference type="InterPro" id="IPR051049">
    <property type="entry name" value="Dienelactone_hydrolase-like"/>
</dbReference>
<dbReference type="GeneID" id="80816867"/>
<evidence type="ECO:0000313" key="3">
    <source>
        <dbReference type="EMBL" id="SEI68722.1"/>
    </source>
</evidence>